<dbReference type="CDD" id="cd16321">
    <property type="entry name" value="MraZ_C"/>
    <property type="match status" value="1"/>
</dbReference>
<dbReference type="GO" id="GO:0009295">
    <property type="term" value="C:nucleoid"/>
    <property type="evidence" value="ECO:0007669"/>
    <property type="project" value="UniProtKB-SubCell"/>
</dbReference>
<evidence type="ECO:0000256" key="3">
    <source>
        <dbReference type="ARBA" id="ARBA00022737"/>
    </source>
</evidence>
<sequence length="164" mass="18233">MSLFLGTITNKLDKKGRVSIPAPYRSLMARLGVEELILRPYHLDPCVEGWPQSAFEQYSADAQPADPFEDPQDDLLLTLFSQAESIRPDSEGRVVLSEALIAYANLTESVAFAGLGKKFQIWEPNTLKERQAAAMKARQEKQRAREALQTALGIDGRRGGRDEA</sequence>
<dbReference type="CDD" id="cd16320">
    <property type="entry name" value="MraZ_N"/>
    <property type="match status" value="1"/>
</dbReference>
<evidence type="ECO:0000313" key="11">
    <source>
        <dbReference type="EMBL" id="MDT8332480.1"/>
    </source>
</evidence>
<evidence type="ECO:0000259" key="9">
    <source>
        <dbReference type="PROSITE" id="PS51740"/>
    </source>
</evidence>
<dbReference type="GO" id="GO:0003700">
    <property type="term" value="F:DNA-binding transcription factor activity"/>
    <property type="evidence" value="ECO:0007669"/>
    <property type="project" value="UniProtKB-UniRule"/>
</dbReference>
<evidence type="ECO:0000313" key="12">
    <source>
        <dbReference type="Proteomes" id="UP000185494"/>
    </source>
</evidence>
<evidence type="ECO:0000256" key="7">
    <source>
        <dbReference type="HAMAP-Rule" id="MF_01008"/>
    </source>
</evidence>
<dbReference type="GO" id="GO:0005737">
    <property type="term" value="C:cytoplasm"/>
    <property type="evidence" value="ECO:0007669"/>
    <property type="project" value="UniProtKB-UniRule"/>
</dbReference>
<dbReference type="InterPro" id="IPR035642">
    <property type="entry name" value="MraZ_N"/>
</dbReference>
<dbReference type="HAMAP" id="MF_01008">
    <property type="entry name" value="MraZ"/>
    <property type="match status" value="1"/>
</dbReference>
<dbReference type="Pfam" id="PF02381">
    <property type="entry name" value="MraZ"/>
    <property type="match status" value="2"/>
</dbReference>
<proteinExistence type="inferred from homology"/>
<feature type="region of interest" description="Disordered" evidence="8">
    <location>
        <begin position="139"/>
        <end position="164"/>
    </location>
</feature>
<keyword evidence="3" id="KW-0677">Repeat</keyword>
<dbReference type="SUPFAM" id="SSF89447">
    <property type="entry name" value="AbrB/MazE/MraZ-like"/>
    <property type="match status" value="1"/>
</dbReference>
<keyword evidence="2 7" id="KW-0963">Cytoplasm</keyword>
<reference evidence="10 12" key="1">
    <citation type="submission" date="2016-05" db="EMBL/GenBank/DDBJ databases">
        <title>Complete Genome and Methylome Analysis of Psychrotrophic Bacterial Isolates from Antarctic Lake Untersee.</title>
        <authorList>
            <person name="Fomenkov A."/>
            <person name="Akimov V.N."/>
            <person name="Vasilyeva L.V."/>
            <person name="Andersen D."/>
            <person name="Vincze T."/>
            <person name="Roberts R.J."/>
        </authorList>
    </citation>
    <scope>NUCLEOTIDE SEQUENCE [LARGE SCALE GENOMIC DNA]</scope>
    <source>
        <strain evidence="10 12">U14-5</strain>
    </source>
</reference>
<comment type="similarity">
    <text evidence="7">Belongs to the MraZ family.</text>
</comment>
<dbReference type="GO" id="GO:0051301">
    <property type="term" value="P:cell division"/>
    <property type="evidence" value="ECO:0007669"/>
    <property type="project" value="UniProtKB-KW"/>
</dbReference>
<comment type="subcellular location">
    <subcellularLocation>
        <location evidence="7">Cytoplasm</location>
        <location evidence="7">Nucleoid</location>
    </subcellularLocation>
</comment>
<dbReference type="InterPro" id="IPR035644">
    <property type="entry name" value="MraZ_C"/>
</dbReference>
<comment type="subunit">
    <text evidence="7">Forms oligomers.</text>
</comment>
<reference evidence="11 13" key="2">
    <citation type="journal article" date="2019" name="Microb. Pathog.">
        <title>Comparison of VITEK 2, MALDI-TOF MS, 16S rRNA gene sequencing, and whole-genome sequencing for identification of Roseomonas mucosa.</title>
        <authorList>
            <person name="Rudolph W.W."/>
            <person name="Gunzer F."/>
            <person name="Trauth M."/>
            <person name="Bunk B."/>
            <person name="Bigge R."/>
            <person name="Schrottner P."/>
        </authorList>
    </citation>
    <scope>NUCLEOTIDE SEQUENCE [LARGE SCALE GENOMIC DNA]</scope>
    <source>
        <strain evidence="11 13">DSM 103800</strain>
    </source>
</reference>
<dbReference type="Gene3D" id="3.40.1550.20">
    <property type="entry name" value="Transcriptional regulator MraZ domain"/>
    <property type="match status" value="1"/>
</dbReference>
<dbReference type="InterPro" id="IPR007159">
    <property type="entry name" value="SpoVT-AbrB_dom"/>
</dbReference>
<dbReference type="PANTHER" id="PTHR34701">
    <property type="entry name" value="TRANSCRIPTIONAL REGULATOR MRAZ"/>
    <property type="match status" value="1"/>
</dbReference>
<keyword evidence="4 7" id="KW-0805">Transcription regulation</keyword>
<dbReference type="InterPro" id="IPR020603">
    <property type="entry name" value="MraZ_dom"/>
</dbReference>
<keyword evidence="10" id="KW-0131">Cell cycle</keyword>
<protein>
    <recommendedName>
        <fullName evidence="1 7">Transcriptional regulator MraZ</fullName>
    </recommendedName>
</protein>
<keyword evidence="10" id="KW-0132">Cell division</keyword>
<dbReference type="EMBL" id="CP015583">
    <property type="protein sequence ID" value="APT57945.1"/>
    <property type="molecule type" value="Genomic_DNA"/>
</dbReference>
<evidence type="ECO:0000256" key="1">
    <source>
        <dbReference type="ARBA" id="ARBA00013860"/>
    </source>
</evidence>
<dbReference type="Proteomes" id="UP001258945">
    <property type="component" value="Unassembled WGS sequence"/>
</dbReference>
<gene>
    <name evidence="7" type="primary">mraZ</name>
    <name evidence="10" type="ORF">RGI145_13290</name>
    <name evidence="11" type="ORF">RQ831_15565</name>
</gene>
<keyword evidence="13" id="KW-1185">Reference proteome</keyword>
<dbReference type="KEGG" id="rgi:RGI145_13290"/>
<evidence type="ECO:0000313" key="10">
    <source>
        <dbReference type="EMBL" id="APT57945.1"/>
    </source>
</evidence>
<dbReference type="InterPro" id="IPR003444">
    <property type="entry name" value="MraZ"/>
</dbReference>
<accession>A0A1L7AGP3</accession>
<organism evidence="10 12">
    <name type="scientific">Roseomonas gilardii</name>
    <dbReference type="NCBI Taxonomy" id="257708"/>
    <lineage>
        <taxon>Bacteria</taxon>
        <taxon>Pseudomonadati</taxon>
        <taxon>Pseudomonadota</taxon>
        <taxon>Alphaproteobacteria</taxon>
        <taxon>Acetobacterales</taxon>
        <taxon>Roseomonadaceae</taxon>
        <taxon>Roseomonas</taxon>
    </lineage>
</organism>
<keyword evidence="6 7" id="KW-0804">Transcription</keyword>
<evidence type="ECO:0000256" key="8">
    <source>
        <dbReference type="SAM" id="MobiDB-lite"/>
    </source>
</evidence>
<feature type="domain" description="SpoVT-AbrB" evidence="9">
    <location>
        <begin position="7"/>
        <end position="54"/>
    </location>
</feature>
<dbReference type="InterPro" id="IPR037914">
    <property type="entry name" value="SpoVT-AbrB_sf"/>
</dbReference>
<dbReference type="RefSeq" id="WP_075798754.1">
    <property type="nucleotide sequence ID" value="NZ_CP015583.1"/>
</dbReference>
<keyword evidence="5 7" id="KW-0238">DNA-binding</keyword>
<dbReference type="AlphaFoldDB" id="A0A1L7AGP3"/>
<dbReference type="GO" id="GO:2000143">
    <property type="term" value="P:negative regulation of DNA-templated transcription initiation"/>
    <property type="evidence" value="ECO:0007669"/>
    <property type="project" value="TreeGrafter"/>
</dbReference>
<dbReference type="Proteomes" id="UP000185494">
    <property type="component" value="Chromosome 1"/>
</dbReference>
<dbReference type="EMBL" id="JAVVDO010000028">
    <property type="protein sequence ID" value="MDT8332480.1"/>
    <property type="molecule type" value="Genomic_DNA"/>
</dbReference>
<dbReference type="STRING" id="257708.RGI145_13290"/>
<name>A0A1L7AGP3_9PROT</name>
<dbReference type="PROSITE" id="PS51740">
    <property type="entry name" value="SPOVT_ABRB"/>
    <property type="match status" value="1"/>
</dbReference>
<reference evidence="11" key="3">
    <citation type="submission" date="2023-09" db="EMBL/GenBank/DDBJ databases">
        <authorList>
            <person name="Schober I."/>
            <person name="Bunk B."/>
        </authorList>
    </citation>
    <scope>NUCLEOTIDE SEQUENCE</scope>
    <source>
        <strain evidence="11">DSM 103800</strain>
    </source>
</reference>
<evidence type="ECO:0000256" key="4">
    <source>
        <dbReference type="ARBA" id="ARBA00023015"/>
    </source>
</evidence>
<evidence type="ECO:0000256" key="6">
    <source>
        <dbReference type="ARBA" id="ARBA00023163"/>
    </source>
</evidence>
<dbReference type="eggNOG" id="COG2001">
    <property type="taxonomic scope" value="Bacteria"/>
</dbReference>
<dbReference type="InterPro" id="IPR038619">
    <property type="entry name" value="MraZ_sf"/>
</dbReference>
<evidence type="ECO:0000256" key="5">
    <source>
        <dbReference type="ARBA" id="ARBA00023125"/>
    </source>
</evidence>
<dbReference type="GO" id="GO:0000976">
    <property type="term" value="F:transcription cis-regulatory region binding"/>
    <property type="evidence" value="ECO:0007669"/>
    <property type="project" value="TreeGrafter"/>
</dbReference>
<evidence type="ECO:0000313" key="13">
    <source>
        <dbReference type="Proteomes" id="UP001258945"/>
    </source>
</evidence>
<feature type="compositionally biased region" description="Basic and acidic residues" evidence="8">
    <location>
        <begin position="155"/>
        <end position="164"/>
    </location>
</feature>
<evidence type="ECO:0000256" key="2">
    <source>
        <dbReference type="ARBA" id="ARBA00022490"/>
    </source>
</evidence>
<dbReference type="PANTHER" id="PTHR34701:SF1">
    <property type="entry name" value="TRANSCRIPTIONAL REGULATOR MRAZ"/>
    <property type="match status" value="1"/>
</dbReference>